<name>A0A9P0D6Z7_9CUCU</name>
<organism evidence="2 3">
    <name type="scientific">Psylliodes chrysocephalus</name>
    <dbReference type="NCBI Taxonomy" id="3402493"/>
    <lineage>
        <taxon>Eukaryota</taxon>
        <taxon>Metazoa</taxon>
        <taxon>Ecdysozoa</taxon>
        <taxon>Arthropoda</taxon>
        <taxon>Hexapoda</taxon>
        <taxon>Insecta</taxon>
        <taxon>Pterygota</taxon>
        <taxon>Neoptera</taxon>
        <taxon>Endopterygota</taxon>
        <taxon>Coleoptera</taxon>
        <taxon>Polyphaga</taxon>
        <taxon>Cucujiformia</taxon>
        <taxon>Chrysomeloidea</taxon>
        <taxon>Chrysomelidae</taxon>
        <taxon>Galerucinae</taxon>
        <taxon>Alticini</taxon>
        <taxon>Psylliodes</taxon>
    </lineage>
</organism>
<evidence type="ECO:0000313" key="3">
    <source>
        <dbReference type="Proteomes" id="UP001153636"/>
    </source>
</evidence>
<evidence type="ECO:0000256" key="1">
    <source>
        <dbReference type="SAM" id="MobiDB-lite"/>
    </source>
</evidence>
<dbReference type="Proteomes" id="UP001153636">
    <property type="component" value="Chromosome 9"/>
</dbReference>
<proteinExistence type="predicted"/>
<accession>A0A9P0D6Z7</accession>
<feature type="region of interest" description="Disordered" evidence="1">
    <location>
        <begin position="92"/>
        <end position="117"/>
    </location>
</feature>
<evidence type="ECO:0000313" key="2">
    <source>
        <dbReference type="EMBL" id="CAH1115753.1"/>
    </source>
</evidence>
<gene>
    <name evidence="2" type="ORF">PSYICH_LOCUS15509</name>
</gene>
<dbReference type="AlphaFoldDB" id="A0A9P0D6Z7"/>
<keyword evidence="3" id="KW-1185">Reference proteome</keyword>
<reference evidence="2" key="1">
    <citation type="submission" date="2022-01" db="EMBL/GenBank/DDBJ databases">
        <authorList>
            <person name="King R."/>
        </authorList>
    </citation>
    <scope>NUCLEOTIDE SEQUENCE</scope>
</reference>
<sequence length="163" mass="18652">MALKIFTSSRKIIDIIHRYGHCISYPGVEELKSTFYSVQKSTICPKVIRKNPNLCTGIAFDNFDRFIETKSGKDTLHDTVGVIYRNEDPNTLHETETQNLPSATSEECETTGKRQRRTMENIEVEGKPYMKKPKMTDELQISIHEAEGILPVSLQLYKDIDVI</sequence>
<dbReference type="OrthoDB" id="6762117at2759"/>
<protein>
    <submittedName>
        <fullName evidence="2">Uncharacterized protein</fullName>
    </submittedName>
</protein>
<dbReference type="EMBL" id="OV651821">
    <property type="protein sequence ID" value="CAH1115753.1"/>
    <property type="molecule type" value="Genomic_DNA"/>
</dbReference>